<evidence type="ECO:0000256" key="2">
    <source>
        <dbReference type="PROSITE-ProRule" id="PRU01161"/>
    </source>
</evidence>
<dbReference type="KEGG" id="bpdz:BBN53_00090"/>
<dbReference type="RefSeq" id="WP_043210735.1">
    <property type="nucleotide sequence ID" value="NZ_CAJGUP010000223.1"/>
</dbReference>
<dbReference type="Gene3D" id="3.40.1090.10">
    <property type="entry name" value="Cytosolic phospholipase A2 catalytic domain"/>
    <property type="match status" value="1"/>
</dbReference>
<organism evidence="5 6">
    <name type="scientific">Bordetella pseudohinzii</name>
    <dbReference type="NCBI Taxonomy" id="1331258"/>
    <lineage>
        <taxon>Bacteria</taxon>
        <taxon>Pseudomonadati</taxon>
        <taxon>Pseudomonadota</taxon>
        <taxon>Betaproteobacteria</taxon>
        <taxon>Burkholderiales</taxon>
        <taxon>Alcaligenaceae</taxon>
        <taxon>Bordetella</taxon>
    </lineage>
</organism>
<dbReference type="InterPro" id="IPR016035">
    <property type="entry name" value="Acyl_Trfase/lysoPLipase"/>
</dbReference>
<gene>
    <name evidence="4" type="ORF">BBN53_00090</name>
    <name evidence="5" type="ORF">ERS370011_01635</name>
</gene>
<feature type="active site" description="Proton acceptor" evidence="2">
    <location>
        <position position="191"/>
    </location>
</feature>
<dbReference type="InterPro" id="IPR047156">
    <property type="entry name" value="Teg/CotR/CapV-like"/>
</dbReference>
<keyword evidence="2" id="KW-0442">Lipid degradation</keyword>
<evidence type="ECO:0000256" key="1">
    <source>
        <dbReference type="ARBA" id="ARBA00023098"/>
    </source>
</evidence>
<evidence type="ECO:0000313" key="4">
    <source>
        <dbReference type="EMBL" id="ANY14424.1"/>
    </source>
</evidence>
<reference evidence="4 7" key="2">
    <citation type="submission" date="2016-07" db="EMBL/GenBank/DDBJ databases">
        <title>Complete genome sequences of Bordetella pseudohinzii.</title>
        <authorList>
            <person name="Spilker T."/>
            <person name="Darrah R."/>
            <person name="LiPuma J.J."/>
        </authorList>
    </citation>
    <scope>NUCLEOTIDE SEQUENCE [LARGE SCALE GENOMIC DNA]</scope>
    <source>
        <strain evidence="4 7">HI4681</strain>
    </source>
</reference>
<feature type="domain" description="PNPLA" evidence="3">
    <location>
        <begin position="17"/>
        <end position="204"/>
    </location>
</feature>
<dbReference type="Proteomes" id="UP000092950">
    <property type="component" value="Chromosome"/>
</dbReference>
<keyword evidence="7" id="KW-1185">Reference proteome</keyword>
<keyword evidence="2" id="KW-0378">Hydrolase</keyword>
<dbReference type="Pfam" id="PF01734">
    <property type="entry name" value="Patatin"/>
    <property type="match status" value="1"/>
</dbReference>
<dbReference type="GO" id="GO:0016787">
    <property type="term" value="F:hydrolase activity"/>
    <property type="evidence" value="ECO:0007669"/>
    <property type="project" value="UniProtKB-UniRule"/>
</dbReference>
<dbReference type="GO" id="GO:0016042">
    <property type="term" value="P:lipid catabolic process"/>
    <property type="evidence" value="ECO:0007669"/>
    <property type="project" value="UniProtKB-UniRule"/>
</dbReference>
<feature type="short sequence motif" description="DGA/G" evidence="2">
    <location>
        <begin position="191"/>
        <end position="193"/>
    </location>
</feature>
<sequence length="335" mass="36954">MSKEAIVWSVDRPFQALALTGGGYRGLFTARALQEMEDHIGEPIGRHFDLTYGTSIGGIIALAVAFEVPMSKVVQTFVDYGEEIFPPKEKGRVAALKSLAKRFKAPQYRAAALRDVITKLIDKDATLNDVTHAVGIPAVNVTEGHPQVFKSRHKKEWTRDWKFKAVDVALATSAAPTFFELAEVGGCLYADGGLFANAPDLLALHEAEHYFEVPCESIRMLSIGTTTNSYSVAFSAGRQFGIGQWMNDMRLFNVTISSQQQFVEQLMEHKLGTRYLRLDHPPSNEQTADLGLDVATEAARRTLLALGAKATSDILGERLKPYLAHSPQMKLVRES</sequence>
<evidence type="ECO:0000313" key="7">
    <source>
        <dbReference type="Proteomes" id="UP000092950"/>
    </source>
</evidence>
<feature type="short sequence motif" description="GXGXXG" evidence="2">
    <location>
        <begin position="21"/>
        <end position="26"/>
    </location>
</feature>
<evidence type="ECO:0000313" key="6">
    <source>
        <dbReference type="Proteomes" id="UP000053096"/>
    </source>
</evidence>
<feature type="short sequence motif" description="GXSXG" evidence="2">
    <location>
        <begin position="53"/>
        <end position="57"/>
    </location>
</feature>
<accession>A0A0J6C608</accession>
<feature type="active site" description="Nucleophile" evidence="2">
    <location>
        <position position="55"/>
    </location>
</feature>
<dbReference type="PROSITE" id="PS51635">
    <property type="entry name" value="PNPLA"/>
    <property type="match status" value="1"/>
</dbReference>
<protein>
    <submittedName>
        <fullName evidence="5">Patatin</fullName>
    </submittedName>
</protein>
<name>A0A0J6C608_9BORD</name>
<evidence type="ECO:0000259" key="3">
    <source>
        <dbReference type="PROSITE" id="PS51635"/>
    </source>
</evidence>
<evidence type="ECO:0000313" key="5">
    <source>
        <dbReference type="EMBL" id="CUI65652.1"/>
    </source>
</evidence>
<keyword evidence="1 2" id="KW-0443">Lipid metabolism</keyword>
<dbReference type="PANTHER" id="PTHR24138:SF12">
    <property type="entry name" value="PATATIN FAMILY PROTEIN"/>
    <property type="match status" value="1"/>
</dbReference>
<dbReference type="OrthoDB" id="9807112at2"/>
<dbReference type="InterPro" id="IPR002641">
    <property type="entry name" value="PNPLA_dom"/>
</dbReference>
<dbReference type="SUPFAM" id="SSF52151">
    <property type="entry name" value="FabD/lysophospholipase-like"/>
    <property type="match status" value="1"/>
</dbReference>
<dbReference type="EMBL" id="CP016440">
    <property type="protein sequence ID" value="ANY14424.1"/>
    <property type="molecule type" value="Genomic_DNA"/>
</dbReference>
<dbReference type="NCBIfam" id="NF041079">
    <property type="entry name" value="CBASS_lipase"/>
    <property type="match status" value="1"/>
</dbReference>
<accession>A0A0M7EDB6</accession>
<proteinExistence type="predicted"/>
<reference evidence="5 6" key="1">
    <citation type="submission" date="2015-09" db="EMBL/GenBank/DDBJ databases">
        <authorList>
            <person name="Jackson K.R."/>
            <person name="Lunt B.L."/>
            <person name="Fisher J.N.B."/>
            <person name="Gardner A.V."/>
            <person name="Bailey M.E."/>
            <person name="Deus L.M."/>
            <person name="Earl A.S."/>
            <person name="Gibby P.D."/>
            <person name="Hartmann K.A."/>
            <person name="Liu J.E."/>
            <person name="Manci A.M."/>
            <person name="Nielsen D.A."/>
            <person name="Solomon M.B."/>
            <person name="Breakwell D.P."/>
            <person name="Burnett S.H."/>
            <person name="Grose J.H."/>
        </authorList>
    </citation>
    <scope>NUCLEOTIDE SEQUENCE [LARGE SCALE GENOMIC DNA]</scope>
    <source>
        <strain evidence="5 6">2789STDY5608636</strain>
    </source>
</reference>
<dbReference type="PANTHER" id="PTHR24138">
    <property type="entry name" value="INTRACELLLAR PHOSPHOLIPASE A FAMILY"/>
    <property type="match status" value="1"/>
</dbReference>
<dbReference type="EMBL" id="CYTV01000003">
    <property type="protein sequence ID" value="CUI65652.1"/>
    <property type="molecule type" value="Genomic_DNA"/>
</dbReference>
<dbReference type="AlphaFoldDB" id="A0A0J6C608"/>
<dbReference type="CDD" id="cd07199">
    <property type="entry name" value="Pat17_PNPLA8_PNPLA9_like"/>
    <property type="match status" value="1"/>
</dbReference>
<dbReference type="Proteomes" id="UP000053096">
    <property type="component" value="Unassembled WGS sequence"/>
</dbReference>